<keyword evidence="2" id="KW-0547">Nucleotide-binding</keyword>
<evidence type="ECO:0000259" key="7">
    <source>
        <dbReference type="Pfam" id="PF01883"/>
    </source>
</evidence>
<keyword evidence="3" id="KW-0067">ATP-binding</keyword>
<dbReference type="STRING" id="1157962.A0A250WWM8"/>
<proteinExistence type="inferred from homology"/>
<feature type="domain" description="MIP18 family-like" evidence="7">
    <location>
        <begin position="71"/>
        <end position="139"/>
    </location>
</feature>
<dbReference type="InterPro" id="IPR034904">
    <property type="entry name" value="FSCA_dom_sf"/>
</dbReference>
<dbReference type="GO" id="GO:0009570">
    <property type="term" value="C:chloroplast stroma"/>
    <property type="evidence" value="ECO:0007669"/>
    <property type="project" value="TreeGrafter"/>
</dbReference>
<gene>
    <name evidence="9" type="ORF">CEUSTIGMA_g2376.t1</name>
</gene>
<evidence type="ECO:0000259" key="8">
    <source>
        <dbReference type="Pfam" id="PF06155"/>
    </source>
</evidence>
<dbReference type="InterPro" id="IPR010376">
    <property type="entry name" value="GBBH-like_N"/>
</dbReference>
<dbReference type="EMBL" id="BEGY01000009">
    <property type="protein sequence ID" value="GAX74930.1"/>
    <property type="molecule type" value="Genomic_DNA"/>
</dbReference>
<dbReference type="InterPro" id="IPR033756">
    <property type="entry name" value="YlxH/NBP35"/>
</dbReference>
<dbReference type="GO" id="GO:0051539">
    <property type="term" value="F:4 iron, 4 sulfur cluster binding"/>
    <property type="evidence" value="ECO:0007669"/>
    <property type="project" value="TreeGrafter"/>
</dbReference>
<dbReference type="HAMAP" id="MF_02040">
    <property type="entry name" value="Mrp_NBP35"/>
    <property type="match status" value="1"/>
</dbReference>
<dbReference type="Gene3D" id="3.30.2020.30">
    <property type="match status" value="1"/>
</dbReference>
<dbReference type="CDD" id="cd02037">
    <property type="entry name" value="Mrp_NBP35"/>
    <property type="match status" value="1"/>
</dbReference>
<comment type="similarity">
    <text evidence="6">Belongs to the Mrp/NBP35 ATP-binding proteins family.</text>
</comment>
<dbReference type="AlphaFoldDB" id="A0A250WWM8"/>
<dbReference type="Gene3D" id="3.40.50.300">
    <property type="entry name" value="P-loop containing nucleotide triphosphate hydrolases"/>
    <property type="match status" value="1"/>
</dbReference>
<dbReference type="GO" id="GO:0016226">
    <property type="term" value="P:iron-sulfur cluster assembly"/>
    <property type="evidence" value="ECO:0007669"/>
    <property type="project" value="InterPro"/>
</dbReference>
<dbReference type="OrthoDB" id="1741334at2759"/>
<evidence type="ECO:0000313" key="10">
    <source>
        <dbReference type="Proteomes" id="UP000232323"/>
    </source>
</evidence>
<dbReference type="Pfam" id="PF01883">
    <property type="entry name" value="FeS_assembly_P"/>
    <property type="match status" value="1"/>
</dbReference>
<dbReference type="GO" id="GO:0005524">
    <property type="term" value="F:ATP binding"/>
    <property type="evidence" value="ECO:0007669"/>
    <property type="project" value="UniProtKB-KW"/>
</dbReference>
<dbReference type="InterPro" id="IPR044304">
    <property type="entry name" value="NUBPL-like"/>
</dbReference>
<evidence type="ECO:0000256" key="3">
    <source>
        <dbReference type="ARBA" id="ARBA00022840"/>
    </source>
</evidence>
<feature type="domain" description="Gamma-butyrobetaine hydroxylase-like N-terminal" evidence="8">
    <location>
        <begin position="448"/>
        <end position="507"/>
    </location>
</feature>
<keyword evidence="10" id="KW-1185">Reference proteome</keyword>
<dbReference type="Gene3D" id="3.30.300.130">
    <property type="entry name" value="Fe-S cluster assembly (FSCA)"/>
    <property type="match status" value="1"/>
</dbReference>
<evidence type="ECO:0000256" key="4">
    <source>
        <dbReference type="ARBA" id="ARBA00023004"/>
    </source>
</evidence>
<evidence type="ECO:0000256" key="6">
    <source>
        <dbReference type="ARBA" id="ARBA00024036"/>
    </source>
</evidence>
<reference evidence="9 10" key="1">
    <citation type="submission" date="2017-08" db="EMBL/GenBank/DDBJ databases">
        <title>Acidophilic green algal genome provides insights into adaptation to an acidic environment.</title>
        <authorList>
            <person name="Hirooka S."/>
            <person name="Hirose Y."/>
            <person name="Kanesaki Y."/>
            <person name="Higuchi S."/>
            <person name="Fujiwara T."/>
            <person name="Onuma R."/>
            <person name="Era A."/>
            <person name="Ohbayashi R."/>
            <person name="Uzuka A."/>
            <person name="Nozaki H."/>
            <person name="Yoshikawa H."/>
            <person name="Miyagishima S.Y."/>
        </authorList>
    </citation>
    <scope>NUCLEOTIDE SEQUENCE [LARGE SCALE GENOMIC DNA]</scope>
    <source>
        <strain evidence="9 10">NIES-2499</strain>
    </source>
</reference>
<dbReference type="InterPro" id="IPR038492">
    <property type="entry name" value="GBBH-like_N_sf"/>
</dbReference>
<dbReference type="Pfam" id="PF06155">
    <property type="entry name" value="GBBH-like_N"/>
    <property type="match status" value="1"/>
</dbReference>
<evidence type="ECO:0000256" key="1">
    <source>
        <dbReference type="ARBA" id="ARBA00022723"/>
    </source>
</evidence>
<dbReference type="InterPro" id="IPR000808">
    <property type="entry name" value="Mrp-like_CS"/>
</dbReference>
<keyword evidence="5" id="KW-0411">Iron-sulfur</keyword>
<dbReference type="Pfam" id="PF10609">
    <property type="entry name" value="ParA"/>
    <property type="match status" value="1"/>
</dbReference>
<keyword evidence="1" id="KW-0479">Metal-binding</keyword>
<evidence type="ECO:0008006" key="11">
    <source>
        <dbReference type="Google" id="ProtNLM"/>
    </source>
</evidence>
<dbReference type="InterPro" id="IPR002744">
    <property type="entry name" value="MIP18-like"/>
</dbReference>
<dbReference type="FunFam" id="3.30.300.130:FF:000008">
    <property type="entry name" value="Fe-S cluster assembly factor HCF101, chloroplastic"/>
    <property type="match status" value="1"/>
</dbReference>
<dbReference type="Proteomes" id="UP000232323">
    <property type="component" value="Unassembled WGS sequence"/>
</dbReference>
<dbReference type="PROSITE" id="PS01215">
    <property type="entry name" value="MRP"/>
    <property type="match status" value="1"/>
</dbReference>
<accession>A0A250WWM8</accession>
<organism evidence="9 10">
    <name type="scientific">Chlamydomonas eustigma</name>
    <dbReference type="NCBI Taxonomy" id="1157962"/>
    <lineage>
        <taxon>Eukaryota</taxon>
        <taxon>Viridiplantae</taxon>
        <taxon>Chlorophyta</taxon>
        <taxon>core chlorophytes</taxon>
        <taxon>Chlorophyceae</taxon>
        <taxon>CS clade</taxon>
        <taxon>Chlamydomonadales</taxon>
        <taxon>Chlamydomonadaceae</taxon>
        <taxon>Chlamydomonas</taxon>
    </lineage>
</organism>
<dbReference type="PANTHER" id="PTHR42961">
    <property type="entry name" value="IRON-SULFUR PROTEIN NUBPL"/>
    <property type="match status" value="1"/>
</dbReference>
<dbReference type="PANTHER" id="PTHR42961:SF2">
    <property type="entry name" value="IRON-SULFUR PROTEIN NUBPL"/>
    <property type="match status" value="1"/>
</dbReference>
<evidence type="ECO:0000313" key="9">
    <source>
        <dbReference type="EMBL" id="GAX74930.1"/>
    </source>
</evidence>
<dbReference type="GO" id="GO:0046872">
    <property type="term" value="F:metal ion binding"/>
    <property type="evidence" value="ECO:0007669"/>
    <property type="project" value="UniProtKB-KW"/>
</dbReference>
<protein>
    <recommendedName>
        <fullName evidence="11">MIP18 family-like domain-containing protein</fullName>
    </recommendedName>
</protein>
<evidence type="ECO:0000256" key="2">
    <source>
        <dbReference type="ARBA" id="ARBA00022741"/>
    </source>
</evidence>
<dbReference type="InterPro" id="IPR019591">
    <property type="entry name" value="Mrp/NBP35_ATP-bd"/>
</dbReference>
<dbReference type="SUPFAM" id="SSF117916">
    <property type="entry name" value="Fe-S cluster assembly (FSCA) domain-like"/>
    <property type="match status" value="1"/>
</dbReference>
<comment type="caution">
    <text evidence="9">The sequence shown here is derived from an EMBL/GenBank/DDBJ whole genome shotgun (WGS) entry which is preliminary data.</text>
</comment>
<dbReference type="FunFam" id="3.40.50.300:FF:000704">
    <property type="entry name" value="fe-S cluster assembly factor HCF101, chloroplastic"/>
    <property type="match status" value="1"/>
</dbReference>
<sequence length="563" mass="60126">MMIGLRPYALRGFFRPIPIGLPACPVEIRPFNTHTTAVVALSKNTLRLNSGDRMITASNASIAQATISNPEEQVLSALRTIIDPDFGEDIVACGFVKELSVDPDCGLVALTLELTTPACPVKEVFRKQANETIRAIPWVKDLDLTMTAQPARPITPESGRPGGLQNVINILAVSSCKGGVGKSTVAVNLAYTLAQMGAKVGIFDADVYGPSLPLMVTPEIPILEMDPETKAIKPTEYEGVKVVSFGFAGQGSAIMRGPMVSGLITQMLTTAQWGNLDYLVVDFPPGTGDIQLTLCQTVAFSAAVIVTTPQKMAFIDVAKGIRMFAKLVVPCVAVVENMSYFEAEGKRYFPFGSGSGERIQQDFGLPNLVRFPIVQDLSAAGDGGRPLVVSDPLCSTSRTFMELGASVVREVAKMRGGSQASARGPSVYFDSEQGAIRVKLPGEASHEEYLLSPVTLRRNDTSATSVNEWTGQRMGRDEDIPVDITPTSINPLGNYAVQINWEDGFSQVASFELLSRLRSQAVTKKLSKAVSIESTASSPSVANAPAATVSSEIDGMLATAELQ</sequence>
<dbReference type="GO" id="GO:0140663">
    <property type="term" value="F:ATP-dependent FeS chaperone activity"/>
    <property type="evidence" value="ECO:0007669"/>
    <property type="project" value="InterPro"/>
</dbReference>
<dbReference type="SUPFAM" id="SSF52540">
    <property type="entry name" value="P-loop containing nucleoside triphosphate hydrolases"/>
    <property type="match status" value="1"/>
</dbReference>
<dbReference type="InterPro" id="IPR027417">
    <property type="entry name" value="P-loop_NTPase"/>
</dbReference>
<keyword evidence="4" id="KW-0408">Iron</keyword>
<evidence type="ECO:0000256" key="5">
    <source>
        <dbReference type="ARBA" id="ARBA00023014"/>
    </source>
</evidence>
<name>A0A250WWM8_9CHLO</name>